<dbReference type="EMBL" id="CM056743">
    <property type="protein sequence ID" value="KAJ8669896.1"/>
    <property type="molecule type" value="Genomic_DNA"/>
</dbReference>
<keyword evidence="2" id="KW-1185">Reference proteome</keyword>
<evidence type="ECO:0000313" key="1">
    <source>
        <dbReference type="EMBL" id="KAJ8669896.1"/>
    </source>
</evidence>
<reference evidence="1" key="1">
    <citation type="submission" date="2023-04" db="EMBL/GenBank/DDBJ databases">
        <title>A chromosome-level genome assembly of the parasitoid wasp Eretmocerus hayati.</title>
        <authorList>
            <person name="Zhong Y."/>
            <person name="Liu S."/>
            <person name="Liu Y."/>
        </authorList>
    </citation>
    <scope>NUCLEOTIDE SEQUENCE</scope>
    <source>
        <strain evidence="1">ZJU_SS_LIU_2023</strain>
    </source>
</reference>
<gene>
    <name evidence="1" type="ORF">QAD02_001155</name>
</gene>
<accession>A0ACC2NGZ2</accession>
<protein>
    <submittedName>
        <fullName evidence="1">Uncharacterized protein</fullName>
    </submittedName>
</protein>
<comment type="caution">
    <text evidence="1">The sequence shown here is derived from an EMBL/GenBank/DDBJ whole genome shotgun (WGS) entry which is preliminary data.</text>
</comment>
<dbReference type="Proteomes" id="UP001239111">
    <property type="component" value="Chromosome 3"/>
</dbReference>
<sequence length="337" mass="38440">MDRNRGETKINVTERQYTWTIKDFTKNRFLASSERIIRSPTFVSFHQNVQYSWSLELYSLSDEVLFHLHSNTSDCTSEKNKSFKWQVNLLDNKGKIVEFKPPKEASFMDYSTKFSLGRIDLGEYAVNGNLPVLIKIYFDDGTKICGPISVASVDTIIGPEQRLLDFDNFESLLTNGKYYDLTLVVGDKEFHVHKDILSLRSPVFSAMFEHDMQEKNKKILDIPDVEPEVMSEILRFIYAGKVESNKKLDVELLLAANKYGIQVLQDACEVAIAQNLNADNLNDVLTIVDLCVPNNLLEPVVSFMKSNSETLKKNEKLREIMTQLSSSLLAKVIDALM</sequence>
<proteinExistence type="predicted"/>
<organism evidence="1 2">
    <name type="scientific">Eretmocerus hayati</name>
    <dbReference type="NCBI Taxonomy" id="131215"/>
    <lineage>
        <taxon>Eukaryota</taxon>
        <taxon>Metazoa</taxon>
        <taxon>Ecdysozoa</taxon>
        <taxon>Arthropoda</taxon>
        <taxon>Hexapoda</taxon>
        <taxon>Insecta</taxon>
        <taxon>Pterygota</taxon>
        <taxon>Neoptera</taxon>
        <taxon>Endopterygota</taxon>
        <taxon>Hymenoptera</taxon>
        <taxon>Apocrita</taxon>
        <taxon>Proctotrupomorpha</taxon>
        <taxon>Chalcidoidea</taxon>
        <taxon>Aphelinidae</taxon>
        <taxon>Aphelininae</taxon>
        <taxon>Eretmocerus</taxon>
    </lineage>
</organism>
<evidence type="ECO:0000313" key="2">
    <source>
        <dbReference type="Proteomes" id="UP001239111"/>
    </source>
</evidence>
<name>A0ACC2NGZ2_9HYME</name>